<feature type="region of interest" description="Disordered" evidence="7">
    <location>
        <begin position="279"/>
        <end position="432"/>
    </location>
</feature>
<dbReference type="InterPro" id="IPR023578">
    <property type="entry name" value="Ras_GEF_dom_sf"/>
</dbReference>
<dbReference type="Gene3D" id="2.30.30.40">
    <property type="entry name" value="SH3 Domains"/>
    <property type="match status" value="1"/>
</dbReference>
<evidence type="ECO:0000259" key="8">
    <source>
        <dbReference type="PROSITE" id="PS50002"/>
    </source>
</evidence>
<sequence length="1717" mass="195073">MNEQSSNFQKWKSKILRQNNSRENISANAVNYNKNRRPSNLRTSISSTCSSNKDNENENEHDPTSIAHATSQSSSSSSLKNSTDKGRKRSSSSFSSFAELLSLNNKNNNSKSGKSSGSPSSRSANPSPSTSSVGLSNLRQRPKNNTRGQSDGHLVSHSSKSSSSSSSSSSLESATKASINPLDIVISLYDFFPENRNSTTYTNSQLSFPKNELIYVLEKNFSGWWDGIIISSQNDVKRGWFPQNYVTSIKNSVKIKLNENLNPNTTTSNPEEIARNIIKNNNPDKTKPTSSSTTSPATPRSLSVPNKKNAIIKRDRSSLPYSSKLTETKSTVNSKKNSFSAPTPSTLSSKRPSDAAILTPNLPPSHPSRSSLSLEPQQEPPSSSPSHESIGRITFKDIDPFQNNDNKNNETGVEQERNDIKPRPQSTEYRKRNVSLYHSVPQEKVYTTDEIQTVLATLKIPIPMIWDPVIDTNGTEIVNNRNGCDLKIFYYNDTFDIYTKDLPLLQPASILPKSSIPTLSISSTDHIFEKRNSQKVQDLKKDFKKIAESLSSRNGGEAVNNSIPTSSSIMQNLQYNRRQTISPSPLNIASGTYGGCRSSNKKQNGNNSSHGHFATITPTPIASLDNLFYDHENDIKTCTQLKNYTLRQLELTRQSFEGSNRYEYWENFNKTMSYMTYIQMVCRLLQAQIKSKNMIKLFQKSLKALVNSLTKIQINSCLHFNFMTMEARKQECLKPLYIHVPISKNDSSNSDSNFDFPEQKRPRDHDDGDKTFSPRVVSNSIEIEYLELLTITNSLFRLLQEAMSDYSNKADDESDGNSGGNSMDTLPQLFPRFFKNSFNGTSWKNIFLTPNSNDANIPPYPKLMLDSLATASGVKLNSEDLSSHLNASWYPKFNSSISGSTLVASANGNNLIPERTLRRGTVTTNIFRQSTSSASPTTHVLTSSRSPSHNNIQESRFINTKIPLNRETLQMMSKLQAELYGKIHPFTSYSPLMNNDVPERKKKLMINLKTYEEFNQTILIIELLENLDLTIFLNLEKLVKMEDERVSNPEDNMEADLDENNEYDLQMDEETKEFLAHSFSTTSTILRDFFHIKQQLHNGFINLIICTQNTTLDDPFVFASMKGNSPIGHNEPFNRLDEYSAAMKFMKNLIKRDYETNGSKFVDVSDELAIACNDFIDIAALSCGIVEQLIESRENILNYVARMMQSHIASKLLDGEANENESEEVNDWSQESFNENENEEVDERTFDANRNLVPWYLLPDFENELVYTAKHRVKGGTKDALIEHLTSTEFVDHWYNVTMLLTFRSIFTTREFLFALICRYNIYPPEGLSFGEYNKWATKKAIPVKINVVRIMTIFLEQYWAPGYFEEGLDTIMTFAKMVECEHIEGAEHLARQIHLTLEESKKYNAEYEKRIESTVEEVFSGAKVKDKKAMRQQPILKFHTFKILNVFRPALQSSPSRSSSPFKIPNKKVTYLDFTPVLLAQQSALLEHELFTEITIFECLDRVWGKKYCDMGGSPHITKFISVANNLTNMISTTIIRERDIKQRAKLIDHFIQVAEASKALNNYSSMTAIISGLYSSPIFRLKKTWELVPENSKNLLKELNELMDSKKNFINYRQSLKSVKDVPCIPFFGVYLSDLTFTHSGNPDFLPGSANMINFNKRAKLIDIIEEIISYKKLRYTSFKRNDDIIDFIYSTIEDLPHIEKQYELSLIIEPRTKK</sequence>
<dbReference type="InterPro" id="IPR000651">
    <property type="entry name" value="Ras-like_Gua-exchang_fac_N"/>
</dbReference>
<dbReference type="EMBL" id="HE580270">
    <property type="protein sequence ID" value="CCD24608.1"/>
    <property type="molecule type" value="Genomic_DNA"/>
</dbReference>
<dbReference type="GeneID" id="11495265"/>
<evidence type="ECO:0000256" key="5">
    <source>
        <dbReference type="PROSITE-ProRule" id="PRU00168"/>
    </source>
</evidence>
<feature type="compositionally biased region" description="Low complexity" evidence="7">
    <location>
        <begin position="156"/>
        <end position="172"/>
    </location>
</feature>
<dbReference type="SMART" id="SM00229">
    <property type="entry name" value="RasGEFN"/>
    <property type="match status" value="1"/>
</dbReference>
<feature type="domain" description="SH3" evidence="8">
    <location>
        <begin position="180"/>
        <end position="251"/>
    </location>
</feature>
<dbReference type="Pfam" id="PF00018">
    <property type="entry name" value="SH3_1"/>
    <property type="match status" value="1"/>
</dbReference>
<reference evidence="11 12" key="1">
    <citation type="journal article" date="2011" name="Proc. Natl. Acad. Sci. U.S.A.">
        <title>Evolutionary erosion of yeast sex chromosomes by mating-type switching accidents.</title>
        <authorList>
            <person name="Gordon J.L."/>
            <person name="Armisen D."/>
            <person name="Proux-Wera E."/>
            <person name="Oheigeartaigh S.S."/>
            <person name="Byrne K.P."/>
            <person name="Wolfe K.H."/>
        </authorList>
    </citation>
    <scope>NUCLEOTIDE SEQUENCE [LARGE SCALE GENOMIC DNA]</scope>
    <source>
        <strain evidence="12">ATCC 10597 / BCRC 20456 / CBS 421 / NBRC 0211 / NRRL Y-12639</strain>
    </source>
</reference>
<dbReference type="Gene3D" id="1.10.840.10">
    <property type="entry name" value="Ras guanine-nucleotide exchange factors catalytic domain"/>
    <property type="match status" value="1"/>
</dbReference>
<feature type="domain" description="Ras-GEF" evidence="9">
    <location>
        <begin position="1476"/>
        <end position="1714"/>
    </location>
</feature>
<feature type="compositionally biased region" description="Low complexity" evidence="7">
    <location>
        <begin position="288"/>
        <end position="303"/>
    </location>
</feature>
<dbReference type="InterPro" id="IPR008937">
    <property type="entry name" value="Ras-like_GEF"/>
</dbReference>
<dbReference type="Pfam" id="PF00617">
    <property type="entry name" value="RasGEF"/>
    <property type="match status" value="1"/>
</dbReference>
<evidence type="ECO:0000313" key="11">
    <source>
        <dbReference type="EMBL" id="CCD24608.1"/>
    </source>
</evidence>
<protein>
    <recommendedName>
        <fullName evidence="13">Cell division control protein 25</fullName>
    </recommendedName>
</protein>
<keyword evidence="12" id="KW-1185">Reference proteome</keyword>
<gene>
    <name evidence="11" type="primary">NDAI0D02940</name>
    <name evidence="11" type="ordered locus">NDAI_0D02940</name>
</gene>
<dbReference type="PROSITE" id="PS50002">
    <property type="entry name" value="SH3"/>
    <property type="match status" value="1"/>
</dbReference>
<dbReference type="PROSITE" id="PS50009">
    <property type="entry name" value="RASGEF_CAT"/>
    <property type="match status" value="1"/>
</dbReference>
<dbReference type="HOGENOM" id="CLU_002171_1_0_1"/>
<dbReference type="SUPFAM" id="SSF48366">
    <property type="entry name" value="Ras GEF"/>
    <property type="match status" value="1"/>
</dbReference>
<feature type="region of interest" description="Disordered" evidence="7">
    <location>
        <begin position="1"/>
        <end position="172"/>
    </location>
</feature>
<organism evidence="11 12">
    <name type="scientific">Naumovozyma dairenensis (strain ATCC 10597 / BCRC 20456 / CBS 421 / NBRC 0211 / NRRL Y-12639)</name>
    <name type="common">Saccharomyces dairenensis</name>
    <dbReference type="NCBI Taxonomy" id="1071378"/>
    <lineage>
        <taxon>Eukaryota</taxon>
        <taxon>Fungi</taxon>
        <taxon>Dikarya</taxon>
        <taxon>Ascomycota</taxon>
        <taxon>Saccharomycotina</taxon>
        <taxon>Saccharomycetes</taxon>
        <taxon>Saccharomycetales</taxon>
        <taxon>Saccharomycetaceae</taxon>
        <taxon>Naumovozyma</taxon>
    </lineage>
</organism>
<keyword evidence="2" id="KW-0132">Cell division</keyword>
<feature type="compositionally biased region" description="Polar residues" evidence="7">
    <location>
        <begin position="135"/>
        <end position="149"/>
    </location>
</feature>
<dbReference type="PROSITE" id="PS50212">
    <property type="entry name" value="RASGEF_NTER"/>
    <property type="match status" value="1"/>
</dbReference>
<evidence type="ECO:0000313" key="12">
    <source>
        <dbReference type="Proteomes" id="UP000000689"/>
    </source>
</evidence>
<keyword evidence="3 5" id="KW-0344">Guanine-nucleotide releasing factor</keyword>
<feature type="region of interest" description="Disordered" evidence="7">
    <location>
        <begin position="746"/>
        <end position="772"/>
    </location>
</feature>
<dbReference type="KEGG" id="ndi:NDAI_0D02940"/>
<evidence type="ECO:0000256" key="3">
    <source>
        <dbReference type="ARBA" id="ARBA00022658"/>
    </source>
</evidence>
<dbReference type="InterPro" id="IPR036964">
    <property type="entry name" value="RASGEF_cat_dom_sf"/>
</dbReference>
<dbReference type="RefSeq" id="XP_003669851.1">
    <property type="nucleotide sequence ID" value="XM_003669803.1"/>
</dbReference>
<name>G0W9Z7_NAUDC</name>
<dbReference type="PANTHER" id="PTHR23113:SF368">
    <property type="entry name" value="CELL DIVISION CONTROL PROTEIN 25"/>
    <property type="match status" value="1"/>
</dbReference>
<keyword evidence="4" id="KW-0131">Cell cycle</keyword>
<feature type="compositionally biased region" description="Low complexity" evidence="7">
    <location>
        <begin position="746"/>
        <end position="756"/>
    </location>
</feature>
<evidence type="ECO:0000256" key="2">
    <source>
        <dbReference type="ARBA" id="ARBA00022618"/>
    </source>
</evidence>
<feature type="compositionally biased region" description="Basic and acidic residues" evidence="7">
    <location>
        <begin position="53"/>
        <end position="63"/>
    </location>
</feature>
<feature type="compositionally biased region" description="Polar residues" evidence="7">
    <location>
        <begin position="40"/>
        <end position="52"/>
    </location>
</feature>
<keyword evidence="1 6" id="KW-0728">SH3 domain</keyword>
<dbReference type="GO" id="GO:0005886">
    <property type="term" value="C:plasma membrane"/>
    <property type="evidence" value="ECO:0007669"/>
    <property type="project" value="TreeGrafter"/>
</dbReference>
<feature type="region of interest" description="Disordered" evidence="7">
    <location>
        <begin position="928"/>
        <end position="954"/>
    </location>
</feature>
<dbReference type="Pfam" id="PF00618">
    <property type="entry name" value="RasGEF_N"/>
    <property type="match status" value="1"/>
</dbReference>
<dbReference type="SMART" id="SM00326">
    <property type="entry name" value="SH3"/>
    <property type="match status" value="1"/>
</dbReference>
<feature type="region of interest" description="Disordered" evidence="7">
    <location>
        <begin position="1219"/>
        <end position="1242"/>
    </location>
</feature>
<dbReference type="CDD" id="cd00155">
    <property type="entry name" value="RasGEF"/>
    <property type="match status" value="1"/>
</dbReference>
<dbReference type="InterPro" id="IPR036028">
    <property type="entry name" value="SH3-like_dom_sf"/>
</dbReference>
<feature type="compositionally biased region" description="Polar residues" evidence="7">
    <location>
        <begin position="401"/>
        <end position="412"/>
    </location>
</feature>
<dbReference type="CDD" id="cd11883">
    <property type="entry name" value="SH3_Sdc25"/>
    <property type="match status" value="1"/>
</dbReference>
<dbReference type="SUPFAM" id="SSF50044">
    <property type="entry name" value="SH3-domain"/>
    <property type="match status" value="1"/>
</dbReference>
<dbReference type="GO" id="GO:0051301">
    <property type="term" value="P:cell division"/>
    <property type="evidence" value="ECO:0007669"/>
    <property type="project" value="UniProtKB-KW"/>
</dbReference>
<feature type="compositionally biased region" description="Basic and acidic residues" evidence="7">
    <location>
        <begin position="757"/>
        <end position="772"/>
    </location>
</feature>
<dbReference type="Proteomes" id="UP000000689">
    <property type="component" value="Chromosome 4"/>
</dbReference>
<evidence type="ECO:0000256" key="1">
    <source>
        <dbReference type="ARBA" id="ARBA00022443"/>
    </source>
</evidence>
<dbReference type="eggNOG" id="KOG3417">
    <property type="taxonomic scope" value="Eukaryota"/>
</dbReference>
<dbReference type="OMA" id="CADINSF"/>
<evidence type="ECO:0000259" key="10">
    <source>
        <dbReference type="PROSITE" id="PS50212"/>
    </source>
</evidence>
<dbReference type="STRING" id="1071378.G0W9Z7"/>
<evidence type="ECO:0000256" key="4">
    <source>
        <dbReference type="ARBA" id="ARBA00023306"/>
    </source>
</evidence>
<proteinExistence type="predicted"/>
<feature type="domain" description="N-terminal Ras-GEF" evidence="10">
    <location>
        <begin position="1269"/>
        <end position="1402"/>
    </location>
</feature>
<accession>G0W9Z7</accession>
<dbReference type="InterPro" id="IPR001452">
    <property type="entry name" value="SH3_domain"/>
</dbReference>
<evidence type="ECO:0008006" key="13">
    <source>
        <dbReference type="Google" id="ProtNLM"/>
    </source>
</evidence>
<dbReference type="PANTHER" id="PTHR23113">
    <property type="entry name" value="GUANINE NUCLEOTIDE EXCHANGE FACTOR"/>
    <property type="match status" value="1"/>
</dbReference>
<feature type="compositionally biased region" description="Polar residues" evidence="7">
    <location>
        <begin position="1"/>
        <end position="33"/>
    </location>
</feature>
<dbReference type="PROSITE" id="PS00720">
    <property type="entry name" value="RASGEF"/>
    <property type="match status" value="1"/>
</dbReference>
<evidence type="ECO:0000259" key="9">
    <source>
        <dbReference type="PROSITE" id="PS50009"/>
    </source>
</evidence>
<dbReference type="GO" id="GO:0007265">
    <property type="term" value="P:Ras protein signal transduction"/>
    <property type="evidence" value="ECO:0007669"/>
    <property type="project" value="TreeGrafter"/>
</dbReference>
<dbReference type="SMART" id="SM00147">
    <property type="entry name" value="RasGEF"/>
    <property type="match status" value="1"/>
</dbReference>
<feature type="compositionally biased region" description="Low complexity" evidence="7">
    <location>
        <begin position="367"/>
        <end position="377"/>
    </location>
</feature>
<evidence type="ECO:0000256" key="6">
    <source>
        <dbReference type="PROSITE-ProRule" id="PRU00192"/>
    </source>
</evidence>
<evidence type="ECO:0000256" key="7">
    <source>
        <dbReference type="SAM" id="MobiDB-lite"/>
    </source>
</evidence>
<feature type="compositionally biased region" description="Low complexity" evidence="7">
    <location>
        <begin position="91"/>
        <end position="134"/>
    </location>
</feature>
<dbReference type="CDD" id="cd06224">
    <property type="entry name" value="REM"/>
    <property type="match status" value="1"/>
</dbReference>
<dbReference type="GO" id="GO:0005085">
    <property type="term" value="F:guanyl-nucleotide exchange factor activity"/>
    <property type="evidence" value="ECO:0007669"/>
    <property type="project" value="UniProtKB-KW"/>
</dbReference>
<dbReference type="OrthoDB" id="546434at2759"/>
<dbReference type="InterPro" id="IPR019804">
    <property type="entry name" value="Ras_G-nucl-exch_fac_CS"/>
</dbReference>
<dbReference type="InterPro" id="IPR001895">
    <property type="entry name" value="RASGEF_cat_dom"/>
</dbReference>
<feature type="compositionally biased region" description="Polar residues" evidence="7">
    <location>
        <begin position="319"/>
        <end position="350"/>
    </location>
</feature>
<dbReference type="Gene3D" id="1.20.870.10">
    <property type="entry name" value="Son of sevenless (SoS) protein Chain: S domain 1"/>
    <property type="match status" value="1"/>
</dbReference>